<dbReference type="NCBIfam" id="TIGR03883">
    <property type="entry name" value="DUF2342_F420"/>
    <property type="match status" value="1"/>
</dbReference>
<protein>
    <recommendedName>
        <fullName evidence="3">Hydrolase</fullName>
    </recommendedName>
</protein>
<gene>
    <name evidence="1" type="ORF">AXFE_10620</name>
</gene>
<dbReference type="InterPro" id="IPR018766">
    <property type="entry name" value="Zinicin_2"/>
</dbReference>
<comment type="caution">
    <text evidence="1">The sequence shown here is derived from an EMBL/GenBank/DDBJ whole genome shotgun (WGS) entry which is preliminary data.</text>
</comment>
<name>A0A0D8HLK4_9ACTN</name>
<accession>A0A0D8HLK4</accession>
<dbReference type="PANTHER" id="PTHR39420:SF1">
    <property type="entry name" value="HYDROLASE"/>
    <property type="match status" value="1"/>
</dbReference>
<dbReference type="RefSeq" id="WP_052604833.1">
    <property type="nucleotide sequence ID" value="NZ_JXYS01000026.1"/>
</dbReference>
<dbReference type="PANTHER" id="PTHR39420">
    <property type="match status" value="1"/>
</dbReference>
<dbReference type="Proteomes" id="UP000032360">
    <property type="component" value="Unassembled WGS sequence"/>
</dbReference>
<dbReference type="Pfam" id="PF10103">
    <property type="entry name" value="Zincin_2"/>
    <property type="match status" value="1"/>
</dbReference>
<sequence length="354" mass="39027">MIAWDTAAKVAKGLISTFPKEDKVALERMSDSLSDFGSQALDLVENVSGLTLLDKTISVRCTTRSEWVDSNVLSMASLMDPMLNKFAHKLPGGLSTISANAGAVQFGLLFGWMSKRVLGQYDAALFANVNPDENTTVPIYMVGSNILDLEAKFGFPRAQFERWVLLHELTHKVQFESVSWMNSYYRSLISSLIDGVNLGPSDLFGAIVRVAEDIRVGRNPLAEAGLAGIFVSEEQRKSLSKIGGLMSVLEGHADFVMARAARGIIEEADHFEEVLHDRRESPNFVSKIVSQLYGLDAKVKQYAAGRSFLEAIDDAAGRDGIKTLFMASENMPTLDEISRPDRWMERVLTPLVKS</sequence>
<dbReference type="STRING" id="1280514.AXFE_10620"/>
<keyword evidence="2" id="KW-1185">Reference proteome</keyword>
<dbReference type="NCBIfam" id="TIGR03624">
    <property type="entry name" value="putative hydrolase"/>
    <property type="match status" value="1"/>
</dbReference>
<reference evidence="1 2" key="1">
    <citation type="submission" date="2015-01" db="EMBL/GenBank/DDBJ databases">
        <title>Draft genome of the acidophilic iron oxidizer Acidithrix ferrooxidans strain Py-F3.</title>
        <authorList>
            <person name="Poehlein A."/>
            <person name="Eisen S."/>
            <person name="Schloemann M."/>
            <person name="Johnson B.D."/>
            <person name="Daniel R."/>
            <person name="Muehling M."/>
        </authorList>
    </citation>
    <scope>NUCLEOTIDE SEQUENCE [LARGE SCALE GENOMIC DNA]</scope>
    <source>
        <strain evidence="1 2">Py-F3</strain>
    </source>
</reference>
<dbReference type="OrthoDB" id="142939at2"/>
<dbReference type="SUPFAM" id="SSF55486">
    <property type="entry name" value="Metalloproteases ('zincins'), catalytic domain"/>
    <property type="match status" value="1"/>
</dbReference>
<dbReference type="InterPro" id="IPR042271">
    <property type="entry name" value="Zinicin_2_N"/>
</dbReference>
<evidence type="ECO:0000313" key="1">
    <source>
        <dbReference type="EMBL" id="KJF17966.1"/>
    </source>
</evidence>
<organism evidence="1 2">
    <name type="scientific">Acidithrix ferrooxidans</name>
    <dbReference type="NCBI Taxonomy" id="1280514"/>
    <lineage>
        <taxon>Bacteria</taxon>
        <taxon>Bacillati</taxon>
        <taxon>Actinomycetota</taxon>
        <taxon>Acidimicrobiia</taxon>
        <taxon>Acidimicrobiales</taxon>
        <taxon>Acidimicrobiaceae</taxon>
        <taxon>Acidithrix</taxon>
    </lineage>
</organism>
<dbReference type="EMBL" id="JXYS01000026">
    <property type="protein sequence ID" value="KJF17966.1"/>
    <property type="molecule type" value="Genomic_DNA"/>
</dbReference>
<proteinExistence type="predicted"/>
<evidence type="ECO:0008006" key="3">
    <source>
        <dbReference type="Google" id="ProtNLM"/>
    </source>
</evidence>
<dbReference type="InterPro" id="IPR022454">
    <property type="entry name" value="CHP03883_F420-assoc"/>
</dbReference>
<evidence type="ECO:0000313" key="2">
    <source>
        <dbReference type="Proteomes" id="UP000032360"/>
    </source>
</evidence>
<dbReference type="Gene3D" id="1.20.150.30">
    <property type="entry name" value="Zincin-like metallopeptidase, N-terminal domain"/>
    <property type="match status" value="1"/>
</dbReference>
<dbReference type="AlphaFoldDB" id="A0A0D8HLK4"/>